<evidence type="ECO:0000256" key="1">
    <source>
        <dbReference type="SAM" id="Coils"/>
    </source>
</evidence>
<reference evidence="3 4" key="1">
    <citation type="submission" date="2023-03" db="EMBL/GenBank/DDBJ databases">
        <title>Complete genome sequence of Tepidibacter sp. SWIR-1, isolated from a deep-sea hydrothermal vent.</title>
        <authorList>
            <person name="Li X."/>
        </authorList>
    </citation>
    <scope>NUCLEOTIDE SEQUENCE [LARGE SCALE GENOMIC DNA]</scope>
    <source>
        <strain evidence="3 4">SWIR-1</strain>
    </source>
</reference>
<dbReference type="EMBL" id="CP120733">
    <property type="protein sequence ID" value="WFD11202.1"/>
    <property type="molecule type" value="Genomic_DNA"/>
</dbReference>
<keyword evidence="4" id="KW-1185">Reference proteome</keyword>
<dbReference type="PANTHER" id="PTHR38032">
    <property type="entry name" value="POLYMERASE-RELATED"/>
    <property type="match status" value="1"/>
</dbReference>
<dbReference type="InterPro" id="IPR046866">
    <property type="entry name" value="FapA_N"/>
</dbReference>
<dbReference type="RefSeq" id="WP_277733196.1">
    <property type="nucleotide sequence ID" value="NZ_CP120733.1"/>
</dbReference>
<dbReference type="Pfam" id="PF20250">
    <property type="entry name" value="FapA_N"/>
    <property type="match status" value="1"/>
</dbReference>
<dbReference type="Pfam" id="PF03961">
    <property type="entry name" value="FapA"/>
    <property type="match status" value="1"/>
</dbReference>
<organism evidence="3 4">
    <name type="scientific">Tepidibacter hydrothermalis</name>
    <dbReference type="NCBI Taxonomy" id="3036126"/>
    <lineage>
        <taxon>Bacteria</taxon>
        <taxon>Bacillati</taxon>
        <taxon>Bacillota</taxon>
        <taxon>Clostridia</taxon>
        <taxon>Peptostreptococcales</taxon>
        <taxon>Peptostreptococcaceae</taxon>
        <taxon>Tepidibacter</taxon>
    </lineage>
</organism>
<evidence type="ECO:0000313" key="4">
    <source>
        <dbReference type="Proteomes" id="UP001222800"/>
    </source>
</evidence>
<keyword evidence="1" id="KW-0175">Coiled coil</keyword>
<protein>
    <submittedName>
        <fullName evidence="3">FapA family protein</fullName>
    </submittedName>
</protein>
<feature type="coiled-coil region" evidence="1">
    <location>
        <begin position="425"/>
        <end position="471"/>
    </location>
</feature>
<feature type="domain" description="Flagellar Assembly Protein A N-terminal region" evidence="2">
    <location>
        <begin position="71"/>
        <end position="242"/>
    </location>
</feature>
<evidence type="ECO:0000259" key="2">
    <source>
        <dbReference type="Pfam" id="PF20250"/>
    </source>
</evidence>
<sequence>MYIIQNEFFDIFEDKEKLYIKTKKEGYDIANFSNLSTSHPQISIKYFLNLKNALEKISDDNVEIGILKPKIELSISKDNTEAYFKLNISNDEFKNNKQQIIDSILSELDSNNIVHGIIHTALDEDIKTQENILIAKATPSKNGQDAIIKYLDLPDKKPNMREDGSTNYYEMNLILEVNKHDYLGEKIPLTKGVDGLNIKGDAIPAKPGKNKRLSYDRKTVGEFKEDNKIILRALTAGALSHNQGKVSVIKHLVIDGDVGYETGNIFFDGSVTVKGTVCDDFKVIATEDISIDSIMGIGAAEKIVSTNGDIYVKGGVCGKGKTLIHSKKSVFVKYANSCTIIAEDTINIGFYSLDSILESKSILLNPEKGKIIGGKISAYAKVVTGAIGNSSERKTIVNVKGFDRKQIKKELDELLIKYSSCLLEMEKNKKEMEVFENTVETTEELIKTHEYEYYNNIHEKLTNEISELDQKRKYLTDCLHSKGEGEISILKNAHPQTFLEIKNLQKIIKKETSGTFYAQDNSLHSE</sequence>
<evidence type="ECO:0000313" key="3">
    <source>
        <dbReference type="EMBL" id="WFD11202.1"/>
    </source>
</evidence>
<dbReference type="PANTHER" id="PTHR38032:SF1">
    <property type="entry name" value="RNA-BINDING PROTEIN KHPB N-TERMINAL DOMAIN-CONTAINING PROTEIN"/>
    <property type="match status" value="1"/>
</dbReference>
<proteinExistence type="predicted"/>
<accession>A0ABY8EI10</accession>
<dbReference type="Proteomes" id="UP001222800">
    <property type="component" value="Chromosome"/>
</dbReference>
<name>A0ABY8EI10_9FIRM</name>
<gene>
    <name evidence="3" type="ORF">P4S50_03755</name>
</gene>
<dbReference type="InterPro" id="IPR046865">
    <property type="entry name" value="FapA_b_solenoid"/>
</dbReference>
<dbReference type="InterPro" id="IPR005646">
    <property type="entry name" value="FapA"/>
</dbReference>